<evidence type="ECO:0000256" key="8">
    <source>
        <dbReference type="ARBA" id="ARBA00035585"/>
    </source>
</evidence>
<gene>
    <name evidence="10" type="primary">fluC</name>
    <name evidence="10" type="synonym">crcB</name>
    <name evidence="11" type="ORF">B840_10380</name>
</gene>
<feature type="transmembrane region" description="Helical" evidence="10">
    <location>
        <begin position="28"/>
        <end position="47"/>
    </location>
</feature>
<comment type="function">
    <text evidence="9 10">Fluoride-specific ion channel. Important for reducing fluoride concentration in the cell, thus reducing its toxicity.</text>
</comment>
<dbReference type="RefSeq" id="WP_042622045.1">
    <property type="nucleotide sequence ID" value="NZ_CP007790.1"/>
</dbReference>
<comment type="activity regulation">
    <text evidence="10">Na(+) is not transported, but it plays an essential structural role and its presence is essential for fluoride channel function.</text>
</comment>
<dbReference type="Proteomes" id="UP000031928">
    <property type="component" value="Chromosome"/>
</dbReference>
<accession>A0A0B6TI66</accession>
<dbReference type="KEGG" id="cmq:B840_10380"/>
<evidence type="ECO:0000256" key="1">
    <source>
        <dbReference type="ARBA" id="ARBA00004651"/>
    </source>
</evidence>
<feature type="binding site" evidence="10">
    <location>
        <position position="59"/>
    </location>
    <ligand>
        <name>Na(+)</name>
        <dbReference type="ChEBI" id="CHEBI:29101"/>
        <note>structural</note>
    </ligand>
</feature>
<dbReference type="HOGENOM" id="CLU_114342_1_3_11"/>
<keyword evidence="10" id="KW-0406">Ion transport</keyword>
<comment type="similarity">
    <text evidence="7 10">Belongs to the fluoride channel Fluc/FEX (TC 1.A.43) family.</text>
</comment>
<evidence type="ECO:0000256" key="3">
    <source>
        <dbReference type="ARBA" id="ARBA00022692"/>
    </source>
</evidence>
<keyword evidence="10" id="KW-0479">Metal-binding</keyword>
<dbReference type="GO" id="GO:0005886">
    <property type="term" value="C:plasma membrane"/>
    <property type="evidence" value="ECO:0007669"/>
    <property type="project" value="UniProtKB-SubCell"/>
</dbReference>
<evidence type="ECO:0000256" key="9">
    <source>
        <dbReference type="ARBA" id="ARBA00049940"/>
    </source>
</evidence>
<reference evidence="11 12" key="1">
    <citation type="submission" date="2014-05" db="EMBL/GenBank/DDBJ databases">
        <title>Complete genome sequence of Corynebacterium marinum DSM 44953.</title>
        <authorList>
            <person name="Schaffert L."/>
            <person name="Albersmeier A."/>
            <person name="Kalinowski J."/>
            <person name="Ruckert C."/>
        </authorList>
    </citation>
    <scope>NUCLEOTIDE SEQUENCE [LARGE SCALE GENOMIC DNA]</scope>
    <source>
        <strain evidence="11 12">DSM 44953</strain>
    </source>
</reference>
<evidence type="ECO:0000256" key="2">
    <source>
        <dbReference type="ARBA" id="ARBA00022475"/>
    </source>
</evidence>
<keyword evidence="10" id="KW-0813">Transport</keyword>
<evidence type="ECO:0000256" key="6">
    <source>
        <dbReference type="ARBA" id="ARBA00023303"/>
    </source>
</evidence>
<dbReference type="NCBIfam" id="NF001101">
    <property type="entry name" value="PRK00134.1"/>
    <property type="match status" value="1"/>
</dbReference>
<keyword evidence="12" id="KW-1185">Reference proteome</keyword>
<sequence>MLRDAALVGAGALLGALARYAAEEFLGAGALTILWVNILGCFLMGWLRPGVFWGRGVLGGFTSFSTFAHLTAAAAAAAPPAAAGYLLATLVGCVGAWLLGDRWAR</sequence>
<dbReference type="GO" id="GO:0062054">
    <property type="term" value="F:fluoride channel activity"/>
    <property type="evidence" value="ECO:0007669"/>
    <property type="project" value="UniProtKB-UniRule"/>
</dbReference>
<evidence type="ECO:0000256" key="7">
    <source>
        <dbReference type="ARBA" id="ARBA00035120"/>
    </source>
</evidence>
<protein>
    <recommendedName>
        <fullName evidence="10">Fluoride-specific ion channel FluC</fullName>
    </recommendedName>
</protein>
<feature type="transmembrane region" description="Helical" evidence="10">
    <location>
        <begin position="82"/>
        <end position="100"/>
    </location>
</feature>
<evidence type="ECO:0000256" key="4">
    <source>
        <dbReference type="ARBA" id="ARBA00022989"/>
    </source>
</evidence>
<dbReference type="OrthoDB" id="4408652at2"/>
<dbReference type="InterPro" id="IPR003691">
    <property type="entry name" value="FluC"/>
</dbReference>
<dbReference type="GO" id="GO:0046872">
    <property type="term" value="F:metal ion binding"/>
    <property type="evidence" value="ECO:0007669"/>
    <property type="project" value="UniProtKB-KW"/>
</dbReference>
<keyword evidence="3 10" id="KW-0812">Transmembrane</keyword>
<feature type="binding site" evidence="10">
    <location>
        <position position="62"/>
    </location>
    <ligand>
        <name>Na(+)</name>
        <dbReference type="ChEBI" id="CHEBI:29101"/>
        <note>structural</note>
    </ligand>
</feature>
<dbReference type="AlphaFoldDB" id="A0A0B6TI66"/>
<keyword evidence="5 10" id="KW-0472">Membrane</keyword>
<dbReference type="Pfam" id="PF02537">
    <property type="entry name" value="CRCB"/>
    <property type="match status" value="1"/>
</dbReference>
<keyword evidence="6 10" id="KW-0407">Ion channel</keyword>
<evidence type="ECO:0000256" key="5">
    <source>
        <dbReference type="ARBA" id="ARBA00023136"/>
    </source>
</evidence>
<keyword evidence="10" id="KW-0915">Sodium</keyword>
<comment type="catalytic activity">
    <reaction evidence="8">
        <text>fluoride(in) = fluoride(out)</text>
        <dbReference type="Rhea" id="RHEA:76159"/>
        <dbReference type="ChEBI" id="CHEBI:17051"/>
    </reaction>
    <physiologicalReaction direction="left-to-right" evidence="8">
        <dbReference type="Rhea" id="RHEA:76160"/>
    </physiologicalReaction>
</comment>
<dbReference type="STRING" id="1224162.B840_10380"/>
<keyword evidence="2 10" id="KW-1003">Cell membrane</keyword>
<comment type="subcellular location">
    <subcellularLocation>
        <location evidence="1 10">Cell membrane</location>
        <topology evidence="1 10">Multi-pass membrane protein</topology>
    </subcellularLocation>
</comment>
<evidence type="ECO:0000256" key="10">
    <source>
        <dbReference type="HAMAP-Rule" id="MF_00454"/>
    </source>
</evidence>
<feature type="transmembrane region" description="Helical" evidence="10">
    <location>
        <begin position="56"/>
        <end position="76"/>
    </location>
</feature>
<name>A0A0B6TI66_9CORY</name>
<evidence type="ECO:0000313" key="11">
    <source>
        <dbReference type="EMBL" id="AJK69657.1"/>
    </source>
</evidence>
<keyword evidence="4 10" id="KW-1133">Transmembrane helix</keyword>
<evidence type="ECO:0000313" key="12">
    <source>
        <dbReference type="Proteomes" id="UP000031928"/>
    </source>
</evidence>
<proteinExistence type="inferred from homology"/>
<dbReference type="EMBL" id="CP007790">
    <property type="protein sequence ID" value="AJK69657.1"/>
    <property type="molecule type" value="Genomic_DNA"/>
</dbReference>
<dbReference type="GO" id="GO:0140114">
    <property type="term" value="P:cellular detoxification of fluoride"/>
    <property type="evidence" value="ECO:0007669"/>
    <property type="project" value="UniProtKB-UniRule"/>
</dbReference>
<dbReference type="HAMAP" id="MF_00454">
    <property type="entry name" value="FluC"/>
    <property type="match status" value="1"/>
</dbReference>
<organism evidence="11 12">
    <name type="scientific">Corynebacterium marinum DSM 44953</name>
    <dbReference type="NCBI Taxonomy" id="1224162"/>
    <lineage>
        <taxon>Bacteria</taxon>
        <taxon>Bacillati</taxon>
        <taxon>Actinomycetota</taxon>
        <taxon>Actinomycetes</taxon>
        <taxon>Mycobacteriales</taxon>
        <taxon>Corynebacteriaceae</taxon>
        <taxon>Corynebacterium</taxon>
    </lineage>
</organism>